<keyword evidence="4 7" id="KW-0963">Cytoplasm</keyword>
<feature type="binding site" evidence="7">
    <location>
        <position position="78"/>
    </location>
    <ligand>
        <name>Zn(2+)</name>
        <dbReference type="ChEBI" id="CHEBI:29105"/>
    </ligand>
</feature>
<feature type="binding site" evidence="7">
    <location>
        <position position="74"/>
    </location>
    <ligand>
        <name>Zn(2+)</name>
        <dbReference type="ChEBI" id="CHEBI:29105"/>
    </ligand>
</feature>
<dbReference type="PANTHER" id="PTHR38773">
    <property type="entry name" value="PROTEIN SPRT"/>
    <property type="match status" value="1"/>
</dbReference>
<evidence type="ECO:0000256" key="5">
    <source>
        <dbReference type="ARBA" id="ARBA00022723"/>
    </source>
</evidence>
<keyword evidence="9" id="KW-0645">Protease</keyword>
<dbReference type="GO" id="GO:0008237">
    <property type="term" value="F:metallopeptidase activity"/>
    <property type="evidence" value="ECO:0007669"/>
    <property type="project" value="UniProtKB-KW"/>
</dbReference>
<dbReference type="Proteomes" id="UP000464262">
    <property type="component" value="Chromosome 1"/>
</dbReference>
<keyword evidence="6 7" id="KW-0862">Zinc</keyword>
<dbReference type="GO" id="GO:0008270">
    <property type="term" value="F:zinc ion binding"/>
    <property type="evidence" value="ECO:0007669"/>
    <property type="project" value="UniProtKB-UniRule"/>
</dbReference>
<dbReference type="InterPro" id="IPR023483">
    <property type="entry name" value="Uncharacterised_SprT"/>
</dbReference>
<evidence type="ECO:0000256" key="3">
    <source>
        <dbReference type="ARBA" id="ARBA00020082"/>
    </source>
</evidence>
<dbReference type="SMART" id="SM00731">
    <property type="entry name" value="SprT"/>
    <property type="match status" value="1"/>
</dbReference>
<proteinExistence type="inferred from homology"/>
<organism evidence="9 10">
    <name type="scientific">Vibrio astriarenae</name>
    <dbReference type="NCBI Taxonomy" id="1481923"/>
    <lineage>
        <taxon>Bacteria</taxon>
        <taxon>Pseudomonadati</taxon>
        <taxon>Pseudomonadota</taxon>
        <taxon>Gammaproteobacteria</taxon>
        <taxon>Vibrionales</taxon>
        <taxon>Vibrionaceae</taxon>
        <taxon>Vibrio</taxon>
    </lineage>
</organism>
<comment type="subcellular location">
    <subcellularLocation>
        <location evidence="1 7">Cytoplasm</location>
    </subcellularLocation>
</comment>
<dbReference type="HAMAP" id="MF_00746">
    <property type="entry name" value="SprT"/>
    <property type="match status" value="1"/>
</dbReference>
<dbReference type="EMBL" id="CP047475">
    <property type="protein sequence ID" value="QIA62401.1"/>
    <property type="molecule type" value="Genomic_DNA"/>
</dbReference>
<dbReference type="GO" id="GO:0006950">
    <property type="term" value="P:response to stress"/>
    <property type="evidence" value="ECO:0007669"/>
    <property type="project" value="UniProtKB-ARBA"/>
</dbReference>
<dbReference type="Pfam" id="PF17283">
    <property type="entry name" value="Zn_ribbon_SprT"/>
    <property type="match status" value="1"/>
</dbReference>
<evidence type="ECO:0000256" key="4">
    <source>
        <dbReference type="ARBA" id="ARBA00022490"/>
    </source>
</evidence>
<dbReference type="RefSeq" id="WP_164647298.1">
    <property type="nucleotide sequence ID" value="NZ_CP047475.1"/>
</dbReference>
<keyword evidence="9" id="KW-0378">Hydrolase</keyword>
<dbReference type="InterPro" id="IPR035240">
    <property type="entry name" value="SprT_Zn_ribbon"/>
</dbReference>
<evidence type="ECO:0000256" key="6">
    <source>
        <dbReference type="ARBA" id="ARBA00022833"/>
    </source>
</evidence>
<comment type="cofactor">
    <cofactor evidence="7">
        <name>Zn(2+)</name>
        <dbReference type="ChEBI" id="CHEBI:29105"/>
    </cofactor>
    <text evidence="7">Binds 1 zinc ion.</text>
</comment>
<keyword evidence="10" id="KW-1185">Reference proteome</keyword>
<evidence type="ECO:0000313" key="10">
    <source>
        <dbReference type="Proteomes" id="UP000464262"/>
    </source>
</evidence>
<keyword evidence="9" id="KW-0482">Metalloprotease</keyword>
<keyword evidence="5 7" id="KW-0479">Metal-binding</keyword>
<comment type="similarity">
    <text evidence="2 7">Belongs to the SprT family.</text>
</comment>
<reference evidence="9 10" key="1">
    <citation type="submission" date="2020-01" db="EMBL/GenBank/DDBJ databases">
        <title>Whole genome and functional gene identification of agarase of Vibrio HN897.</title>
        <authorList>
            <person name="Liu Y."/>
            <person name="Zhao Z."/>
        </authorList>
    </citation>
    <scope>NUCLEOTIDE SEQUENCE [LARGE SCALE GENOMIC DNA]</scope>
    <source>
        <strain evidence="9 10">HN897</strain>
    </source>
</reference>
<dbReference type="Pfam" id="PF10263">
    <property type="entry name" value="SprT-like"/>
    <property type="match status" value="1"/>
</dbReference>
<dbReference type="GO" id="GO:0006508">
    <property type="term" value="P:proteolysis"/>
    <property type="evidence" value="ECO:0007669"/>
    <property type="project" value="UniProtKB-KW"/>
</dbReference>
<accession>A0A7Z2YCL0</accession>
<evidence type="ECO:0000256" key="7">
    <source>
        <dbReference type="HAMAP-Rule" id="MF_00746"/>
    </source>
</evidence>
<evidence type="ECO:0000256" key="2">
    <source>
        <dbReference type="ARBA" id="ARBA00006591"/>
    </source>
</evidence>
<dbReference type="AlphaFoldDB" id="A0A7Z2YCL0"/>
<feature type="domain" description="SprT-like" evidence="8">
    <location>
        <begin position="12"/>
        <end position="161"/>
    </location>
</feature>
<dbReference type="PANTHER" id="PTHR38773:SF1">
    <property type="entry name" value="PROTEIN SPRT"/>
    <property type="match status" value="1"/>
</dbReference>
<evidence type="ECO:0000259" key="8">
    <source>
        <dbReference type="SMART" id="SM00731"/>
    </source>
</evidence>
<gene>
    <name evidence="7" type="primary">sprT</name>
    <name evidence="9" type="ORF">GT360_02175</name>
</gene>
<name>A0A7Z2YCL0_9VIBR</name>
<sequence>MLDKQLQHQTVKQVAHCIQKAEQYFKVELPQPTISYKLRGKAAGKAYLQLWEIRLNPVLFSENPDAFLNEVIPHEVAHLICFKLFGRVRPHGKEWQAIMFKVLGVEPNTTHSFNIASVQGNTFQYRCACNEHALTIRRHNKVQRHQALYRCGACHQQLNYTGKQLS</sequence>
<protein>
    <recommendedName>
        <fullName evidence="3 7">Protein SprT</fullName>
    </recommendedName>
</protein>
<feature type="active site" evidence="7">
    <location>
        <position position="75"/>
    </location>
</feature>
<dbReference type="GO" id="GO:0005737">
    <property type="term" value="C:cytoplasm"/>
    <property type="evidence" value="ECO:0007669"/>
    <property type="project" value="UniProtKB-SubCell"/>
</dbReference>
<dbReference type="NCBIfam" id="NF003421">
    <property type="entry name" value="PRK04860.1"/>
    <property type="match status" value="1"/>
</dbReference>
<evidence type="ECO:0000313" key="9">
    <source>
        <dbReference type="EMBL" id="QIA62401.1"/>
    </source>
</evidence>
<dbReference type="InterPro" id="IPR006640">
    <property type="entry name" value="SprT-like_domain"/>
</dbReference>
<evidence type="ECO:0000256" key="1">
    <source>
        <dbReference type="ARBA" id="ARBA00004496"/>
    </source>
</evidence>
<dbReference type="KEGG" id="vas:GT360_02175"/>